<evidence type="ECO:0000313" key="7">
    <source>
        <dbReference type="Proteomes" id="UP000462212"/>
    </source>
</evidence>
<dbReference type="InterPro" id="IPR050641">
    <property type="entry name" value="RIFMO-like"/>
</dbReference>
<keyword evidence="7" id="KW-1185">Reference proteome</keyword>
<dbReference type="Gene3D" id="3.30.9.10">
    <property type="entry name" value="D-Amino Acid Oxidase, subunit A, domain 2"/>
    <property type="match status" value="1"/>
</dbReference>
<name>A0A8H8RR60_9HELO</name>
<dbReference type="PANTHER" id="PTHR43004">
    <property type="entry name" value="TRK SYSTEM POTASSIUM UPTAKE PROTEIN"/>
    <property type="match status" value="1"/>
</dbReference>
<dbReference type="InterPro" id="IPR036188">
    <property type="entry name" value="FAD/NAD-bd_sf"/>
</dbReference>
<evidence type="ECO:0000256" key="1">
    <source>
        <dbReference type="ARBA" id="ARBA00001974"/>
    </source>
</evidence>
<reference evidence="6 7" key="1">
    <citation type="submission" date="2018-05" db="EMBL/GenBank/DDBJ databases">
        <title>Genome sequencing and assembly of the regulated plant pathogen Lachnellula willkommii and related sister species for the development of diagnostic species identification markers.</title>
        <authorList>
            <person name="Giroux E."/>
            <person name="Bilodeau G."/>
        </authorList>
    </citation>
    <scope>NUCLEOTIDE SEQUENCE [LARGE SCALE GENOMIC DNA]</scope>
    <source>
        <strain evidence="6 7">CBS 197.66</strain>
    </source>
</reference>
<dbReference type="OrthoDB" id="2690153at2759"/>
<gene>
    <name evidence="6" type="primary">tfdB_0</name>
    <name evidence="6" type="ORF">LSUB1_G001966</name>
</gene>
<dbReference type="PRINTS" id="PR00420">
    <property type="entry name" value="RNGMNOXGNASE"/>
</dbReference>
<feature type="domain" description="FAD-binding" evidence="5">
    <location>
        <begin position="7"/>
        <end position="368"/>
    </location>
</feature>
<dbReference type="InterPro" id="IPR002938">
    <property type="entry name" value="FAD-bd"/>
</dbReference>
<keyword evidence="2" id="KW-0285">Flavoprotein</keyword>
<dbReference type="EMBL" id="QGMJ01000187">
    <property type="protein sequence ID" value="TVY40265.1"/>
    <property type="molecule type" value="Genomic_DNA"/>
</dbReference>
<evidence type="ECO:0000256" key="4">
    <source>
        <dbReference type="ARBA" id="ARBA00023002"/>
    </source>
</evidence>
<comment type="caution">
    <text evidence="6">The sequence shown here is derived from an EMBL/GenBank/DDBJ whole genome shotgun (WGS) entry which is preliminary data.</text>
</comment>
<evidence type="ECO:0000313" key="6">
    <source>
        <dbReference type="EMBL" id="TVY40265.1"/>
    </source>
</evidence>
<evidence type="ECO:0000259" key="5">
    <source>
        <dbReference type="Pfam" id="PF01494"/>
    </source>
</evidence>
<dbReference type="GO" id="GO:0071949">
    <property type="term" value="F:FAD binding"/>
    <property type="evidence" value="ECO:0007669"/>
    <property type="project" value="InterPro"/>
</dbReference>
<accession>A0A8H8RR60</accession>
<keyword evidence="3" id="KW-0274">FAD</keyword>
<dbReference type="Pfam" id="PF21274">
    <property type="entry name" value="Rng_hyd_C"/>
    <property type="match status" value="1"/>
</dbReference>
<sequence>MLDIIQTEVIVVGGGGCGLTLSSFLSDYGIDHFVFERRSGTSKLPKAHYLNQRSMEALRQHQMVDEIIEKGAPSRNFSQAIWRTSLGGDGPLDQKLIHSINSFGGDDGSAVSQTYLSVPKIRLEPILLRLAEKRNSGRILFGTTVVDFSDDGDSVFVTVQDSDGKENKYQAKYLVAADGGKTIGPKIGVVMNGVTGVADMVSTHFSADLSQYWDDKWFACHFINGDGGTVLESGAVVPMGPTWGRKSQEWVCHLGFDINDEERHDETKLVTRIRELMKIPDLELKVHTINHWIIERVLANKFREGRIFIAGDAAHRHPPTTGLGLNTAIEDANNLSWKLHWALRGKADISILDSYDSERRAVGKRNCDWGLFTFLNTSVINASIGLIKGDKKGNKEKFEALFEDSESGRSFLAQTRRITDSQCIEFSAHDLELGFRYEHGFHLSDGTPLPEQDPLGQIYNPCTRPSQRLPHAWLDDENGEIISTHDLVGKQGAMVLITDNRGSDWVSAVSKIMQKHSLTINTARIGQNSQYIDRDDNWAKYKDIRDGGAILVRPDNFVAWRSLGPSEREGQELVEAVDRLLHKKDVEINGYINGGTNGVANGIAGGLASGVKA</sequence>
<keyword evidence="6" id="KW-0503">Monooxygenase</keyword>
<evidence type="ECO:0000256" key="2">
    <source>
        <dbReference type="ARBA" id="ARBA00022630"/>
    </source>
</evidence>
<dbReference type="Proteomes" id="UP000462212">
    <property type="component" value="Unassembled WGS sequence"/>
</dbReference>
<organism evidence="6 7">
    <name type="scientific">Lachnellula subtilissima</name>
    <dbReference type="NCBI Taxonomy" id="602034"/>
    <lineage>
        <taxon>Eukaryota</taxon>
        <taxon>Fungi</taxon>
        <taxon>Dikarya</taxon>
        <taxon>Ascomycota</taxon>
        <taxon>Pezizomycotina</taxon>
        <taxon>Leotiomycetes</taxon>
        <taxon>Helotiales</taxon>
        <taxon>Lachnaceae</taxon>
        <taxon>Lachnellula</taxon>
    </lineage>
</organism>
<comment type="cofactor">
    <cofactor evidence="1">
        <name>FAD</name>
        <dbReference type="ChEBI" id="CHEBI:57692"/>
    </cofactor>
</comment>
<dbReference type="AlphaFoldDB" id="A0A8H8RR60"/>
<dbReference type="SUPFAM" id="SSF51905">
    <property type="entry name" value="FAD/NAD(P)-binding domain"/>
    <property type="match status" value="1"/>
</dbReference>
<proteinExistence type="predicted"/>
<dbReference type="Gene3D" id="3.50.50.60">
    <property type="entry name" value="FAD/NAD(P)-binding domain"/>
    <property type="match status" value="1"/>
</dbReference>
<dbReference type="Pfam" id="PF01494">
    <property type="entry name" value="FAD_binding_3"/>
    <property type="match status" value="1"/>
</dbReference>
<keyword evidence="4" id="KW-0560">Oxidoreductase</keyword>
<evidence type="ECO:0000256" key="3">
    <source>
        <dbReference type="ARBA" id="ARBA00022827"/>
    </source>
</evidence>
<dbReference type="Gene3D" id="3.40.30.120">
    <property type="match status" value="1"/>
</dbReference>
<protein>
    <submittedName>
        <fullName evidence="6">2,4-dichlorophenol 6-monooxygenase</fullName>
    </submittedName>
</protein>
<dbReference type="PANTHER" id="PTHR43004:SF19">
    <property type="entry name" value="BINDING MONOOXYGENASE, PUTATIVE (JCVI)-RELATED"/>
    <property type="match status" value="1"/>
</dbReference>
<dbReference type="GO" id="GO:0016709">
    <property type="term" value="F:oxidoreductase activity, acting on paired donors, with incorporation or reduction of molecular oxygen, NAD(P)H as one donor, and incorporation of one atom of oxygen"/>
    <property type="evidence" value="ECO:0007669"/>
    <property type="project" value="UniProtKB-ARBA"/>
</dbReference>